<dbReference type="FunFam" id="3.40.640.10:FF:000072">
    <property type="entry name" value="Putative cystathionine beta-lyase"/>
    <property type="match status" value="1"/>
</dbReference>
<feature type="compositionally biased region" description="Basic and acidic residues" evidence="3">
    <location>
        <begin position="25"/>
        <end position="35"/>
    </location>
</feature>
<evidence type="ECO:0000256" key="2">
    <source>
        <dbReference type="ARBA" id="ARBA00022898"/>
    </source>
</evidence>
<reference evidence="8 9" key="1">
    <citation type="submission" date="2019-08" db="EMBL/GenBank/DDBJ databases">
        <title>The genome sequence of a newly discovered highly antifungal drug resistant Aspergillus species, Aspergillus tanneri NIH 1004.</title>
        <authorList>
            <person name="Mounaud S."/>
            <person name="Singh I."/>
            <person name="Joardar V."/>
            <person name="Pakala S."/>
            <person name="Pakala S."/>
            <person name="Venepally P."/>
            <person name="Chung J.K."/>
            <person name="Losada L."/>
            <person name="Nierman W.C."/>
        </authorList>
    </citation>
    <scope>NUCLEOTIDE SEQUENCE [LARGE SCALE GENOMIC DNA]</scope>
    <source>
        <strain evidence="8 9">NIH1004</strain>
    </source>
</reference>
<feature type="region of interest" description="Disordered" evidence="3">
    <location>
        <begin position="1"/>
        <end position="113"/>
    </location>
</feature>
<dbReference type="EMBL" id="QUQM01000007">
    <property type="protein sequence ID" value="KAA8645360.1"/>
    <property type="molecule type" value="Genomic_DNA"/>
</dbReference>
<evidence type="ECO:0000259" key="6">
    <source>
        <dbReference type="Pfam" id="PF24588"/>
    </source>
</evidence>
<evidence type="ECO:0000256" key="1">
    <source>
        <dbReference type="ARBA" id="ARBA00001933"/>
    </source>
</evidence>
<accession>A0A5M9MJ32</accession>
<dbReference type="GO" id="GO:0030170">
    <property type="term" value="F:pyridoxal phosphate binding"/>
    <property type="evidence" value="ECO:0007669"/>
    <property type="project" value="InterPro"/>
</dbReference>
<dbReference type="Gene3D" id="3.90.1150.10">
    <property type="entry name" value="Aspartate Aminotransferase, domain 1"/>
    <property type="match status" value="1"/>
</dbReference>
<evidence type="ECO:0000313" key="8">
    <source>
        <dbReference type="EMBL" id="KAA8645360.1"/>
    </source>
</evidence>
<dbReference type="GO" id="GO:0019346">
    <property type="term" value="P:transsulfuration"/>
    <property type="evidence" value="ECO:0007669"/>
    <property type="project" value="InterPro"/>
</dbReference>
<dbReference type="Gene3D" id="3.40.640.10">
    <property type="entry name" value="Type I PLP-dependent aspartate aminotransferase-like (Major domain)"/>
    <property type="match status" value="1"/>
</dbReference>
<comment type="cofactor">
    <cofactor evidence="1">
        <name>pyridoxal 5'-phosphate</name>
        <dbReference type="ChEBI" id="CHEBI:597326"/>
    </cofactor>
</comment>
<dbReference type="FunFam" id="3.90.1150.10:FF:000066">
    <property type="entry name" value="Putative cystathionine beta-lyase"/>
    <property type="match status" value="1"/>
</dbReference>
<dbReference type="GeneID" id="54329481"/>
<dbReference type="Pfam" id="PF01053">
    <property type="entry name" value="Cys_Met_Meta_PP"/>
    <property type="match status" value="1"/>
</dbReference>
<dbReference type="InterPro" id="IPR056030">
    <property type="entry name" value="DUF7611"/>
</dbReference>
<feature type="domain" description="DUF7611" evidence="4">
    <location>
        <begin position="540"/>
        <end position="695"/>
    </location>
</feature>
<dbReference type="RefSeq" id="XP_033424721.1">
    <property type="nucleotide sequence ID" value="XM_033571406.1"/>
</dbReference>
<protein>
    <recommendedName>
        <fullName evidence="10">Cystathionine gamma-synthase</fullName>
    </recommendedName>
</protein>
<dbReference type="InterPro" id="IPR015424">
    <property type="entry name" value="PyrdxlP-dep_Trfase"/>
</dbReference>
<gene>
    <name evidence="8" type="ORF">ATNIH1004_006779</name>
</gene>
<evidence type="ECO:0008006" key="10">
    <source>
        <dbReference type="Google" id="ProtNLM"/>
    </source>
</evidence>
<dbReference type="InterPro" id="IPR056033">
    <property type="entry name" value="DUF7614"/>
</dbReference>
<name>A0A5M9MJ32_9EURO</name>
<feature type="compositionally biased region" description="Basic and acidic residues" evidence="3">
    <location>
        <begin position="340"/>
        <end position="351"/>
    </location>
</feature>
<evidence type="ECO:0000313" key="9">
    <source>
        <dbReference type="Proteomes" id="UP000324241"/>
    </source>
</evidence>
<dbReference type="InterPro" id="IPR054542">
    <property type="entry name" value="Cys_met_metab_PP"/>
</dbReference>
<dbReference type="InterPro" id="IPR015422">
    <property type="entry name" value="PyrdxlP-dep_Trfase_small"/>
</dbReference>
<dbReference type="Pfam" id="PF24586">
    <property type="entry name" value="DUF7611"/>
    <property type="match status" value="1"/>
</dbReference>
<sequence>MSTTDDPFSFLENSERKPTKKPHWRDKLFSKDRQNKGSTDQQIEAFLAPARSKSVSYGAAPPAAVSRGLPMPRLDVSQRWPTSQEPSNISPISHPASATDPRPPVDFFKPQKTRARKGLRVKFSDKLPELIGEGGDEAEAPTMEISLYRNRRHESGDSTDVPHLLSELHVESSFGDGHRPIARQKTRHRKDPGDGERQADWKPPLIQNTQNSDLLMTLNMGGKGSRLSFRASPESNSFAQRVRAKMQAEEGRALQHHYNEPPSPENEETGRQRAPDIAPDSPSSSYGTPPLSETDEPPSYHLRSPSNYTPASLPSGLTPGIQNPSPTKPLPDPTVQFVDKPNHAKQSHDVPRNPQVPKISLRSVAHQIGDTSFTELKEYVAQYGNQIRQSAENVKPLMETSLPEWMRAAVWWFLRGKKRLEAYARSSRPSSSSGRPSRRTSPDDAKQAVVDLGKALWILDNIVPEHPELTRYGAMGIDALLAVASTTGDRQLADLLSLHQMLLNHLRSLAMSIKRNNIISTVGSEEESATRGDTSVWLRYPFFAPDVSAVLSGATTRSMLIDRSGKSQDLVHIMPLGDTNRYFSYGTMFVEVYVSSSEDDSQQQFSIPCALSIIRDRGDWYVFAAITSQSELVNVMIQSDRKKGPTWDNVDWQVRSHSMRVKLPRGFELDVIFQDDDFKTLWNIVQYTLKTEASLQAEVGESMIFESTLKVFQYMDPGTPKAFPAEPVERCRLRLFERSVTVTEGTGTRSVHQGHRITVLTSPKVKTLSSIRHIIGHKEPIVFGLLRGEDRAPALLIKIKEDGRTRSMVMTFQEDHERTTMHSILLGMLPGETEVKTPDILIRAYSIEQPADRFNGQPAKTHLQFPAGSVSVIDQEHALVDHGYGPTILSEHLRAFVATEWGSATDRLNLGPGELKLGLDINNRTGLSLFRPGQQDLTLSLADNLTSPEMFDSLTNFMQLATVKPMVRRFDFATVKGTPSDINFLLFDSVASSFTISRRRMVVPITKKWEASMARIQIVQQEKVVQLLAYLNEFHYGKCMNFVLKGTDTLENFGRAGKFGVKIVDAKFALPKNDNDPTSDFLCLDMPEYPIEHDDISIAFDSEAEDLVPMNDLSGYDQDKTKHVYSRATAPNYTRFETILSSLLNGDVISYSSGLSALNAALFLLNPRRIAIGKAYHGCHGVIAMFGRISGLQKLDLNCPAEQLEAGDVILLETPVNPEGNAFNIEEYAKKAHSRGAYLMVDSTFAPPGLQDPFEWGADLVMHSGTKYLGGHSDVLCGVLVTQRPEWARQLSKDRVFLGSVMGNMEGWLGVRSLRTLEIRVQRQSESATNLVSWLDNALHVSNPASGSDEAATQSVLRQVFHASLQKDDESWLLKQMPNGFGPVFSITMNEEDFARKLPSKLAFFQHATSLGGVETLIEWRTMSDATVDRRLLRISVGLENWEDLRNDLVDAFRALVAERT</sequence>
<feature type="compositionally biased region" description="Basic and acidic residues" evidence="3">
    <location>
        <begin position="246"/>
        <end position="259"/>
    </location>
</feature>
<dbReference type="PANTHER" id="PTHR11808">
    <property type="entry name" value="TRANS-SULFURATION ENZYME FAMILY MEMBER"/>
    <property type="match status" value="1"/>
</dbReference>
<feature type="region of interest" description="Disordered" evidence="3">
    <location>
        <begin position="170"/>
        <end position="355"/>
    </location>
</feature>
<dbReference type="GO" id="GO:0016846">
    <property type="term" value="F:carbon-sulfur lyase activity"/>
    <property type="evidence" value="ECO:0007669"/>
    <property type="project" value="TreeGrafter"/>
</dbReference>
<evidence type="ECO:0000259" key="7">
    <source>
        <dbReference type="Pfam" id="PF24589"/>
    </source>
</evidence>
<feature type="region of interest" description="Disordered" evidence="3">
    <location>
        <begin position="424"/>
        <end position="445"/>
    </location>
</feature>
<dbReference type="Pfam" id="PF24589">
    <property type="entry name" value="DUF7614"/>
    <property type="match status" value="1"/>
</dbReference>
<feature type="domain" description="DUF7612" evidence="5">
    <location>
        <begin position="698"/>
        <end position="828"/>
    </location>
</feature>
<dbReference type="InterPro" id="IPR015421">
    <property type="entry name" value="PyrdxlP-dep_Trfase_major"/>
</dbReference>
<comment type="caution">
    <text evidence="8">The sequence shown here is derived from an EMBL/GenBank/DDBJ whole genome shotgun (WGS) entry which is preliminary data.</text>
</comment>
<dbReference type="VEuPathDB" id="FungiDB:EYZ11_000453"/>
<feature type="compositionally biased region" description="Polar residues" evidence="3">
    <location>
        <begin position="79"/>
        <end position="91"/>
    </location>
</feature>
<feature type="domain" description="DUF7613" evidence="6">
    <location>
        <begin position="832"/>
        <end position="976"/>
    </location>
</feature>
<keyword evidence="2" id="KW-0663">Pyridoxal phosphate</keyword>
<dbReference type="Pfam" id="PF24588">
    <property type="entry name" value="DUF7613"/>
    <property type="match status" value="1"/>
</dbReference>
<feature type="compositionally biased region" description="Basic and acidic residues" evidence="3">
    <location>
        <begin position="191"/>
        <end position="200"/>
    </location>
</feature>
<feature type="compositionally biased region" description="Low complexity" evidence="3">
    <location>
        <begin position="425"/>
        <end position="435"/>
    </location>
</feature>
<dbReference type="InterPro" id="IPR056031">
    <property type="entry name" value="DUF7612"/>
</dbReference>
<dbReference type="OrthoDB" id="4356615at2759"/>
<proteinExistence type="predicted"/>
<dbReference type="PANTHER" id="PTHR11808:SF35">
    <property type="entry name" value="CYSTATHIONINE GAMMA-SYNTHASE (AFU_ORTHOLOGUE AFUA_7G01590)"/>
    <property type="match status" value="1"/>
</dbReference>
<dbReference type="PROSITE" id="PS00868">
    <property type="entry name" value="CYS_MET_METAB_PP"/>
    <property type="match status" value="1"/>
</dbReference>
<dbReference type="VEuPathDB" id="FungiDB:EYZ11_000409"/>
<dbReference type="Pfam" id="PF24587">
    <property type="entry name" value="DUF7612"/>
    <property type="match status" value="1"/>
</dbReference>
<evidence type="ECO:0000256" key="3">
    <source>
        <dbReference type="SAM" id="MobiDB-lite"/>
    </source>
</evidence>
<feature type="domain" description="DUF7614" evidence="7">
    <location>
        <begin position="987"/>
        <end position="1105"/>
    </location>
</feature>
<dbReference type="InterPro" id="IPR056032">
    <property type="entry name" value="DUF7613"/>
</dbReference>
<evidence type="ECO:0000259" key="5">
    <source>
        <dbReference type="Pfam" id="PF24587"/>
    </source>
</evidence>
<dbReference type="InterPro" id="IPR000277">
    <property type="entry name" value="Cys/Met-Metab_PyrdxlP-dep_enz"/>
</dbReference>
<evidence type="ECO:0000259" key="4">
    <source>
        <dbReference type="Pfam" id="PF24586"/>
    </source>
</evidence>
<dbReference type="Proteomes" id="UP000324241">
    <property type="component" value="Unassembled WGS sequence"/>
</dbReference>
<organism evidence="8 9">
    <name type="scientific">Aspergillus tanneri</name>
    <dbReference type="NCBI Taxonomy" id="1220188"/>
    <lineage>
        <taxon>Eukaryota</taxon>
        <taxon>Fungi</taxon>
        <taxon>Dikarya</taxon>
        <taxon>Ascomycota</taxon>
        <taxon>Pezizomycotina</taxon>
        <taxon>Eurotiomycetes</taxon>
        <taxon>Eurotiomycetidae</taxon>
        <taxon>Eurotiales</taxon>
        <taxon>Aspergillaceae</taxon>
        <taxon>Aspergillus</taxon>
        <taxon>Aspergillus subgen. Circumdati</taxon>
    </lineage>
</organism>
<feature type="compositionally biased region" description="Basic residues" evidence="3">
    <location>
        <begin position="180"/>
        <end position="190"/>
    </location>
</feature>
<dbReference type="GO" id="GO:0005737">
    <property type="term" value="C:cytoplasm"/>
    <property type="evidence" value="ECO:0007669"/>
    <property type="project" value="TreeGrafter"/>
</dbReference>
<feature type="compositionally biased region" description="Low complexity" evidence="3">
    <location>
        <begin position="275"/>
        <end position="285"/>
    </location>
</feature>
<dbReference type="SUPFAM" id="SSF53383">
    <property type="entry name" value="PLP-dependent transferases"/>
    <property type="match status" value="1"/>
</dbReference>